<reference evidence="2 3" key="1">
    <citation type="submission" date="2018-05" db="EMBL/GenBank/DDBJ databases">
        <title>Leucothrix arctica sp. nov., isolated from Arctic seawater.</title>
        <authorList>
            <person name="Choi A."/>
            <person name="Baek K."/>
        </authorList>
    </citation>
    <scope>NUCLEOTIDE SEQUENCE [LARGE SCALE GENOMIC DNA]</scope>
    <source>
        <strain evidence="2 3">IMCC9719</strain>
    </source>
</reference>
<feature type="transmembrane region" description="Helical" evidence="1">
    <location>
        <begin position="77"/>
        <end position="101"/>
    </location>
</feature>
<organism evidence="2 3">
    <name type="scientific">Leucothrix arctica</name>
    <dbReference type="NCBI Taxonomy" id="1481894"/>
    <lineage>
        <taxon>Bacteria</taxon>
        <taxon>Pseudomonadati</taxon>
        <taxon>Pseudomonadota</taxon>
        <taxon>Gammaproteobacteria</taxon>
        <taxon>Thiotrichales</taxon>
        <taxon>Thiotrichaceae</taxon>
        <taxon>Leucothrix</taxon>
    </lineage>
</organism>
<dbReference type="RefSeq" id="WP_109823208.1">
    <property type="nucleotide sequence ID" value="NZ_QGKL01000029.1"/>
</dbReference>
<dbReference type="EMBL" id="QGKL01000029">
    <property type="protein sequence ID" value="PWQ96236.1"/>
    <property type="molecule type" value="Genomic_DNA"/>
</dbReference>
<dbReference type="Proteomes" id="UP000245506">
    <property type="component" value="Unassembled WGS sequence"/>
</dbReference>
<comment type="caution">
    <text evidence="2">The sequence shown here is derived from an EMBL/GenBank/DDBJ whole genome shotgun (WGS) entry which is preliminary data.</text>
</comment>
<feature type="transmembrane region" description="Helical" evidence="1">
    <location>
        <begin position="121"/>
        <end position="138"/>
    </location>
</feature>
<feature type="transmembrane region" description="Helical" evidence="1">
    <location>
        <begin position="21"/>
        <end position="40"/>
    </location>
</feature>
<evidence type="ECO:0000256" key="1">
    <source>
        <dbReference type="SAM" id="Phobius"/>
    </source>
</evidence>
<accession>A0A317CCF8</accession>
<keyword evidence="1" id="KW-1133">Transmembrane helix</keyword>
<keyword evidence="1" id="KW-0812">Transmembrane</keyword>
<dbReference type="OrthoDB" id="5624285at2"/>
<name>A0A317CCF8_9GAMM</name>
<sequence>MDLKYQQLQKIQQGNLLLRRLRKYAALYGVGFFLWVGHLWQLLLEHLKYIDATTNHWLWRWTIGLFQGQPPPKIYPIVYAIDIMGLIVFLAATTYAIYWIYADCYCQSIETQTKVSFKKHLAIAVVVNIVTYSVLRLVA</sequence>
<evidence type="ECO:0000313" key="3">
    <source>
        <dbReference type="Proteomes" id="UP000245506"/>
    </source>
</evidence>
<gene>
    <name evidence="2" type="ORF">DKT75_09590</name>
</gene>
<keyword evidence="3" id="KW-1185">Reference proteome</keyword>
<protein>
    <submittedName>
        <fullName evidence="2">Uncharacterized protein</fullName>
    </submittedName>
</protein>
<evidence type="ECO:0000313" key="2">
    <source>
        <dbReference type="EMBL" id="PWQ96236.1"/>
    </source>
</evidence>
<keyword evidence="1" id="KW-0472">Membrane</keyword>
<dbReference type="AlphaFoldDB" id="A0A317CCF8"/>
<proteinExistence type="predicted"/>